<protein>
    <recommendedName>
        <fullName evidence="3">Lipoprotein</fullName>
    </recommendedName>
</protein>
<evidence type="ECO:0008006" key="3">
    <source>
        <dbReference type="Google" id="ProtNLM"/>
    </source>
</evidence>
<organism evidence="1 2">
    <name type="scientific">Pseudoalteromonas holothuriae</name>
    <dbReference type="NCBI Taxonomy" id="2963714"/>
    <lineage>
        <taxon>Bacteria</taxon>
        <taxon>Pseudomonadati</taxon>
        <taxon>Pseudomonadota</taxon>
        <taxon>Gammaproteobacteria</taxon>
        <taxon>Alteromonadales</taxon>
        <taxon>Pseudoalteromonadaceae</taxon>
        <taxon>Pseudoalteromonas</taxon>
    </lineage>
</organism>
<accession>A0ABM9GNR4</accession>
<dbReference type="Proteomes" id="UP001152485">
    <property type="component" value="Unassembled WGS sequence"/>
</dbReference>
<evidence type="ECO:0000313" key="2">
    <source>
        <dbReference type="Proteomes" id="UP001152485"/>
    </source>
</evidence>
<name>A0ABM9GNR4_9GAMM</name>
<gene>
    <name evidence="1" type="ORF">PSECIP111951_04178</name>
</gene>
<evidence type="ECO:0000313" key="1">
    <source>
        <dbReference type="EMBL" id="CAH9068515.1"/>
    </source>
</evidence>
<dbReference type="EMBL" id="CAMAPD010000048">
    <property type="protein sequence ID" value="CAH9068515.1"/>
    <property type="molecule type" value="Genomic_DNA"/>
</dbReference>
<dbReference type="RefSeq" id="WP_261595482.1">
    <property type="nucleotide sequence ID" value="NZ_CAMAPD010000048.1"/>
</dbReference>
<dbReference type="PROSITE" id="PS51257">
    <property type="entry name" value="PROKAR_LIPOPROTEIN"/>
    <property type="match status" value="1"/>
</dbReference>
<proteinExistence type="predicted"/>
<reference evidence="1 2" key="1">
    <citation type="submission" date="2022-07" db="EMBL/GenBank/DDBJ databases">
        <authorList>
            <person name="Criscuolo A."/>
        </authorList>
    </citation>
    <scope>NUCLEOTIDE SEQUENCE [LARGE SCALE GENOMIC DNA]</scope>
    <source>
        <strain evidence="2">CIP 111951</strain>
    </source>
</reference>
<comment type="caution">
    <text evidence="1">The sequence shown here is derived from an EMBL/GenBank/DDBJ whole genome shotgun (WGS) entry which is preliminary data.</text>
</comment>
<sequence length="146" mass="16639">MNSKGLIRLLGLIFVLLTIGCSEQDNKYFDDINKLKVGERAFAFRHHHDALIVDKAFAEFSLDESLITCLAGANLELNPGASDRRLVIFMQDSGVYIQFFLEKKKLKYLKRGFKEEGSNVLQSGGKVYEAKCDLAEWRIVEQLYTL</sequence>